<keyword evidence="4 5" id="KW-0648">Protein biosynthesis</keyword>
<dbReference type="GO" id="GO:0005829">
    <property type="term" value="C:cytosol"/>
    <property type="evidence" value="ECO:0007669"/>
    <property type="project" value="TreeGrafter"/>
</dbReference>
<dbReference type="SUPFAM" id="SSF53328">
    <property type="entry name" value="Formyltransferase"/>
    <property type="match status" value="1"/>
</dbReference>
<dbReference type="CDD" id="cd08646">
    <property type="entry name" value="FMT_core_Met-tRNA-FMT_N"/>
    <property type="match status" value="1"/>
</dbReference>
<comment type="function">
    <text evidence="5">Attaches a formyl group to the free amino group of methionyl-tRNA(fMet). The formyl group appears to play a dual role in the initiator identity of N-formylmethionyl-tRNA by promoting its recognition by IF2 and preventing the misappropriation of this tRNA by the elongation apparatus.</text>
</comment>
<evidence type="ECO:0000259" key="7">
    <source>
        <dbReference type="Pfam" id="PF02911"/>
    </source>
</evidence>
<proteinExistence type="inferred from homology"/>
<name>A0A4Q9FF04_9FLAO</name>
<dbReference type="InterPro" id="IPR005793">
    <property type="entry name" value="Formyl_trans_C"/>
</dbReference>
<dbReference type="RefSeq" id="WP_130963916.1">
    <property type="nucleotide sequence ID" value="NZ_SIRT01000004.1"/>
</dbReference>
<feature type="domain" description="Formyl transferase C-terminal" evidence="7">
    <location>
        <begin position="206"/>
        <end position="306"/>
    </location>
</feature>
<dbReference type="HAMAP" id="MF_00182">
    <property type="entry name" value="Formyl_trans"/>
    <property type="match status" value="1"/>
</dbReference>
<dbReference type="InterPro" id="IPR041711">
    <property type="entry name" value="Met-tRNA-FMT_N"/>
</dbReference>
<dbReference type="SUPFAM" id="SSF50486">
    <property type="entry name" value="FMT C-terminal domain-like"/>
    <property type="match status" value="1"/>
</dbReference>
<dbReference type="PANTHER" id="PTHR11138:SF5">
    <property type="entry name" value="METHIONYL-TRNA FORMYLTRANSFERASE, MITOCHONDRIAL"/>
    <property type="match status" value="1"/>
</dbReference>
<keyword evidence="9" id="KW-1185">Reference proteome</keyword>
<dbReference type="PANTHER" id="PTHR11138">
    <property type="entry name" value="METHIONYL-TRNA FORMYLTRANSFERASE"/>
    <property type="match status" value="1"/>
</dbReference>
<comment type="catalytic activity">
    <reaction evidence="5">
        <text>L-methionyl-tRNA(fMet) + (6R)-10-formyltetrahydrofolate = N-formyl-L-methionyl-tRNA(fMet) + (6S)-5,6,7,8-tetrahydrofolate + H(+)</text>
        <dbReference type="Rhea" id="RHEA:24380"/>
        <dbReference type="Rhea" id="RHEA-COMP:9952"/>
        <dbReference type="Rhea" id="RHEA-COMP:9953"/>
        <dbReference type="ChEBI" id="CHEBI:15378"/>
        <dbReference type="ChEBI" id="CHEBI:57453"/>
        <dbReference type="ChEBI" id="CHEBI:78530"/>
        <dbReference type="ChEBI" id="CHEBI:78844"/>
        <dbReference type="ChEBI" id="CHEBI:195366"/>
        <dbReference type="EC" id="2.1.2.9"/>
    </reaction>
</comment>
<dbReference type="GO" id="GO:0004479">
    <property type="term" value="F:methionyl-tRNA formyltransferase activity"/>
    <property type="evidence" value="ECO:0007669"/>
    <property type="project" value="UniProtKB-UniRule"/>
</dbReference>
<comment type="caution">
    <text evidence="8">The sequence shown here is derived from an EMBL/GenBank/DDBJ whole genome shotgun (WGS) entry which is preliminary data.</text>
</comment>
<gene>
    <name evidence="5" type="primary">fmt</name>
    <name evidence="8" type="ORF">EYD45_07460</name>
</gene>
<evidence type="ECO:0000313" key="9">
    <source>
        <dbReference type="Proteomes" id="UP000291142"/>
    </source>
</evidence>
<dbReference type="InterPro" id="IPR044135">
    <property type="entry name" value="Met-tRNA-FMT_C"/>
</dbReference>
<keyword evidence="3 5" id="KW-0808">Transferase</keyword>
<dbReference type="InterPro" id="IPR011034">
    <property type="entry name" value="Formyl_transferase-like_C_sf"/>
</dbReference>
<dbReference type="EMBL" id="SIRT01000004">
    <property type="protein sequence ID" value="TBN04447.1"/>
    <property type="molecule type" value="Genomic_DNA"/>
</dbReference>
<dbReference type="NCBIfam" id="TIGR00460">
    <property type="entry name" value="fmt"/>
    <property type="match status" value="1"/>
</dbReference>
<evidence type="ECO:0000256" key="4">
    <source>
        <dbReference type="ARBA" id="ARBA00022917"/>
    </source>
</evidence>
<dbReference type="EC" id="2.1.2.9" evidence="2 5"/>
<protein>
    <recommendedName>
        <fullName evidence="2 5">Methionyl-tRNA formyltransferase</fullName>
        <ecNumber evidence="2 5">2.1.2.9</ecNumber>
    </recommendedName>
</protein>
<dbReference type="InterPro" id="IPR002376">
    <property type="entry name" value="Formyl_transf_N"/>
</dbReference>
<accession>A0A4Q9FF04</accession>
<reference evidence="8 9" key="1">
    <citation type="submission" date="2019-02" db="EMBL/GenBank/DDBJ databases">
        <title>Hyunsoonleella sp., isolated from marine sediment.</title>
        <authorList>
            <person name="Liu B.-T."/>
        </authorList>
    </citation>
    <scope>NUCLEOTIDE SEQUENCE [LARGE SCALE GENOMIC DNA]</scope>
    <source>
        <strain evidence="8 9">T58</strain>
    </source>
</reference>
<dbReference type="InterPro" id="IPR036477">
    <property type="entry name" value="Formyl_transf_N_sf"/>
</dbReference>
<dbReference type="OrthoDB" id="9802815at2"/>
<evidence type="ECO:0000256" key="5">
    <source>
        <dbReference type="HAMAP-Rule" id="MF_00182"/>
    </source>
</evidence>
<evidence type="ECO:0000256" key="2">
    <source>
        <dbReference type="ARBA" id="ARBA00012261"/>
    </source>
</evidence>
<organism evidence="8 9">
    <name type="scientific">Hyunsoonleella flava</name>
    <dbReference type="NCBI Taxonomy" id="2527939"/>
    <lineage>
        <taxon>Bacteria</taxon>
        <taxon>Pseudomonadati</taxon>
        <taxon>Bacteroidota</taxon>
        <taxon>Flavobacteriia</taxon>
        <taxon>Flavobacteriales</taxon>
        <taxon>Flavobacteriaceae</taxon>
    </lineage>
</organism>
<dbReference type="Pfam" id="PF02911">
    <property type="entry name" value="Formyl_trans_C"/>
    <property type="match status" value="1"/>
</dbReference>
<dbReference type="Pfam" id="PF00551">
    <property type="entry name" value="Formyl_trans_N"/>
    <property type="match status" value="1"/>
</dbReference>
<evidence type="ECO:0000259" key="6">
    <source>
        <dbReference type="Pfam" id="PF00551"/>
    </source>
</evidence>
<evidence type="ECO:0000313" key="8">
    <source>
        <dbReference type="EMBL" id="TBN04447.1"/>
    </source>
</evidence>
<sequence length="315" mass="35367">MRDLRIVFMGTPDFAVSTLKTLVEHDYNIVGVITAPDKPAGRGRRLKESAVKKYAKAAGLHLLQPKNLKDEAFLDDLKSLKANLQIVVAFRMLPKVVWQMPKYGTFNLHASLLPNYRGAAPINWAIINGETTTGVSTFFIDEKIDTGEMILQEEVAIEPDENAGTLHDKLMYLGSEMVLKTVKLIEINNVETTPQVENNDIKTAYKLNKDNCKIDWNDNIDNIFNKIRGLSPYPAAWCELVNGKDVLKVKIYEAEKEIETHNNEIGSIITTKKTIKVAVDGGHINILKIKLPGKKLMDAVSLLNGYKFENNSKMR</sequence>
<dbReference type="Gene3D" id="3.40.50.12230">
    <property type="match status" value="1"/>
</dbReference>
<evidence type="ECO:0000256" key="1">
    <source>
        <dbReference type="ARBA" id="ARBA00010699"/>
    </source>
</evidence>
<feature type="binding site" evidence="5">
    <location>
        <begin position="111"/>
        <end position="114"/>
    </location>
    <ligand>
        <name>(6S)-5,6,7,8-tetrahydrofolate</name>
        <dbReference type="ChEBI" id="CHEBI:57453"/>
    </ligand>
</feature>
<dbReference type="AlphaFoldDB" id="A0A4Q9FF04"/>
<evidence type="ECO:0000256" key="3">
    <source>
        <dbReference type="ARBA" id="ARBA00022679"/>
    </source>
</evidence>
<dbReference type="Proteomes" id="UP000291142">
    <property type="component" value="Unassembled WGS sequence"/>
</dbReference>
<feature type="domain" description="Formyl transferase N-terminal" evidence="6">
    <location>
        <begin position="5"/>
        <end position="180"/>
    </location>
</feature>
<dbReference type="CDD" id="cd08704">
    <property type="entry name" value="Met_tRNA_FMT_C"/>
    <property type="match status" value="1"/>
</dbReference>
<dbReference type="InterPro" id="IPR005794">
    <property type="entry name" value="Fmt"/>
</dbReference>
<comment type="similarity">
    <text evidence="1 5">Belongs to the Fmt family.</text>
</comment>